<reference evidence="3" key="1">
    <citation type="journal article" date="2014" name="Science">
        <title>Ancient hybridizations among the ancestral genomes of bread wheat.</title>
        <authorList>
            <consortium name="International Wheat Genome Sequencing Consortium,"/>
            <person name="Marcussen T."/>
            <person name="Sandve S.R."/>
            <person name="Heier L."/>
            <person name="Spannagl M."/>
            <person name="Pfeifer M."/>
            <person name="Jakobsen K.S."/>
            <person name="Wulff B.B."/>
            <person name="Steuernagel B."/>
            <person name="Mayer K.F."/>
            <person name="Olsen O.A."/>
        </authorList>
    </citation>
    <scope>NUCLEOTIDE SEQUENCE [LARGE SCALE GENOMIC DNA]</scope>
    <source>
        <strain evidence="3">cv. AL8/78</strain>
    </source>
</reference>
<keyword evidence="3" id="KW-1185">Reference proteome</keyword>
<reference evidence="2" key="3">
    <citation type="journal article" date="2017" name="Nature">
        <title>Genome sequence of the progenitor of the wheat D genome Aegilops tauschii.</title>
        <authorList>
            <person name="Luo M.C."/>
            <person name="Gu Y.Q."/>
            <person name="Puiu D."/>
            <person name="Wang H."/>
            <person name="Twardziok S.O."/>
            <person name="Deal K.R."/>
            <person name="Huo N."/>
            <person name="Zhu T."/>
            <person name="Wang L."/>
            <person name="Wang Y."/>
            <person name="McGuire P.E."/>
            <person name="Liu S."/>
            <person name="Long H."/>
            <person name="Ramasamy R.K."/>
            <person name="Rodriguez J.C."/>
            <person name="Van S.L."/>
            <person name="Yuan L."/>
            <person name="Wang Z."/>
            <person name="Xia Z."/>
            <person name="Xiao L."/>
            <person name="Anderson O.D."/>
            <person name="Ouyang S."/>
            <person name="Liang Y."/>
            <person name="Zimin A.V."/>
            <person name="Pertea G."/>
            <person name="Qi P."/>
            <person name="Bennetzen J.L."/>
            <person name="Dai X."/>
            <person name="Dawson M.W."/>
            <person name="Muller H.G."/>
            <person name="Kugler K."/>
            <person name="Rivarola-Duarte L."/>
            <person name="Spannagl M."/>
            <person name="Mayer K.F.X."/>
            <person name="Lu F.H."/>
            <person name="Bevan M.W."/>
            <person name="Leroy P."/>
            <person name="Li P."/>
            <person name="You F.M."/>
            <person name="Sun Q."/>
            <person name="Liu Z."/>
            <person name="Lyons E."/>
            <person name="Wicker T."/>
            <person name="Salzberg S.L."/>
            <person name="Devos K.M."/>
            <person name="Dvorak J."/>
        </authorList>
    </citation>
    <scope>NUCLEOTIDE SEQUENCE [LARGE SCALE GENOMIC DNA]</scope>
    <source>
        <strain evidence="2">cv. AL8/78</strain>
    </source>
</reference>
<feature type="compositionally biased region" description="Polar residues" evidence="1">
    <location>
        <begin position="1"/>
        <end position="11"/>
    </location>
</feature>
<reference evidence="2" key="4">
    <citation type="submission" date="2019-03" db="UniProtKB">
        <authorList>
            <consortium name="EnsemblPlants"/>
        </authorList>
    </citation>
    <scope>IDENTIFICATION</scope>
</reference>
<evidence type="ECO:0000313" key="2">
    <source>
        <dbReference type="EnsemblPlants" id="AET7Gv20540300.2"/>
    </source>
</evidence>
<evidence type="ECO:0000256" key="1">
    <source>
        <dbReference type="SAM" id="MobiDB-lite"/>
    </source>
</evidence>
<sequence>KAASIQLQSSPVQPPRFRAPAHAHRRRAPLPPPRAFPLCLRAVATPNPPTPARPSNPPGNPAPADTRAPPAARLTCVRVPRTKRASHCRCRCCSGEKKYLFLRGRGVRFPRLEPTKLSPSPSVDRTAALNPCRRNLVALCPSLANGTSTTQLLLMGSLLYSTKPGMRRRLGMDKIPNPLAKTPGLRGWKLMPPRQIQRSGFAA</sequence>
<protein>
    <submittedName>
        <fullName evidence="2">Uncharacterized protein</fullName>
    </submittedName>
</protein>
<organism evidence="2 3">
    <name type="scientific">Aegilops tauschii subsp. strangulata</name>
    <name type="common">Goatgrass</name>
    <dbReference type="NCBI Taxonomy" id="200361"/>
    <lineage>
        <taxon>Eukaryota</taxon>
        <taxon>Viridiplantae</taxon>
        <taxon>Streptophyta</taxon>
        <taxon>Embryophyta</taxon>
        <taxon>Tracheophyta</taxon>
        <taxon>Spermatophyta</taxon>
        <taxon>Magnoliopsida</taxon>
        <taxon>Liliopsida</taxon>
        <taxon>Poales</taxon>
        <taxon>Poaceae</taxon>
        <taxon>BOP clade</taxon>
        <taxon>Pooideae</taxon>
        <taxon>Triticodae</taxon>
        <taxon>Triticeae</taxon>
        <taxon>Triticinae</taxon>
        <taxon>Aegilops</taxon>
    </lineage>
</organism>
<feature type="region of interest" description="Disordered" evidence="1">
    <location>
        <begin position="1"/>
        <end position="69"/>
    </location>
</feature>
<dbReference type="EnsemblPlants" id="AET7Gv20540300.2">
    <property type="protein sequence ID" value="AET7Gv20540300.2"/>
    <property type="gene ID" value="AET7Gv20540300"/>
</dbReference>
<feature type="compositionally biased region" description="Pro residues" evidence="1">
    <location>
        <begin position="46"/>
        <end position="61"/>
    </location>
</feature>
<accession>A0A453RCX0</accession>
<dbReference type="Gramene" id="AET7Gv20540300.2">
    <property type="protein sequence ID" value="AET7Gv20540300.2"/>
    <property type="gene ID" value="AET7Gv20540300"/>
</dbReference>
<reference evidence="2" key="5">
    <citation type="journal article" date="2021" name="G3 (Bethesda)">
        <title>Aegilops tauschii genome assembly Aet v5.0 features greater sequence contiguity and improved annotation.</title>
        <authorList>
            <person name="Wang L."/>
            <person name="Zhu T."/>
            <person name="Rodriguez J.C."/>
            <person name="Deal K.R."/>
            <person name="Dubcovsky J."/>
            <person name="McGuire P.E."/>
            <person name="Lux T."/>
            <person name="Spannagl M."/>
            <person name="Mayer K.F.X."/>
            <person name="Baldrich P."/>
            <person name="Meyers B.C."/>
            <person name="Huo N."/>
            <person name="Gu Y.Q."/>
            <person name="Zhou H."/>
            <person name="Devos K.M."/>
            <person name="Bennetzen J.L."/>
            <person name="Unver T."/>
            <person name="Budak H."/>
            <person name="Gulick P.J."/>
            <person name="Galiba G."/>
            <person name="Kalapos B."/>
            <person name="Nelson D.R."/>
            <person name="Li P."/>
            <person name="You F.M."/>
            <person name="Luo M.C."/>
            <person name="Dvorak J."/>
        </authorList>
    </citation>
    <scope>NUCLEOTIDE SEQUENCE [LARGE SCALE GENOMIC DNA]</scope>
    <source>
        <strain evidence="2">cv. AL8/78</strain>
    </source>
</reference>
<feature type="compositionally biased region" description="Basic residues" evidence="1">
    <location>
        <begin position="19"/>
        <end position="28"/>
    </location>
</feature>
<reference evidence="3" key="2">
    <citation type="journal article" date="2017" name="Nat. Plants">
        <title>The Aegilops tauschii genome reveals multiple impacts of transposons.</title>
        <authorList>
            <person name="Zhao G."/>
            <person name="Zou C."/>
            <person name="Li K."/>
            <person name="Wang K."/>
            <person name="Li T."/>
            <person name="Gao L."/>
            <person name="Zhang X."/>
            <person name="Wang H."/>
            <person name="Yang Z."/>
            <person name="Liu X."/>
            <person name="Jiang W."/>
            <person name="Mao L."/>
            <person name="Kong X."/>
            <person name="Jiao Y."/>
            <person name="Jia J."/>
        </authorList>
    </citation>
    <scope>NUCLEOTIDE SEQUENCE [LARGE SCALE GENOMIC DNA]</scope>
    <source>
        <strain evidence="3">cv. AL8/78</strain>
    </source>
</reference>
<dbReference type="AlphaFoldDB" id="A0A453RCX0"/>
<evidence type="ECO:0000313" key="3">
    <source>
        <dbReference type="Proteomes" id="UP000015105"/>
    </source>
</evidence>
<feature type="compositionally biased region" description="Low complexity" evidence="1">
    <location>
        <begin position="36"/>
        <end position="45"/>
    </location>
</feature>
<proteinExistence type="predicted"/>
<name>A0A453RCX0_AEGTS</name>
<dbReference type="Proteomes" id="UP000015105">
    <property type="component" value="Chromosome 7D"/>
</dbReference>